<sequence length="168" mass="19426">MMYDATNNEPTSFDQSVLKRIKKQAEQFWAVSKYDVMARGYASYKQISACYRDASTTADYEAAIHNISHTLDVLPYTMKGLRTSIEHMWGYVSKHVHEQERSTFQQAFEAVDWQSIASEQEAFDTAVPLLSLIQEFAAKYEVAYIKQTMARSFTRLPRLAEHHQQAQK</sequence>
<keyword evidence="3" id="KW-1185">Reference proteome</keyword>
<gene>
    <name evidence="2" type="ORF">IFO66_07410</name>
</gene>
<proteinExistence type="predicted"/>
<accession>A0ABR9AVH7</accession>
<feature type="domain" description="DUF1722" evidence="1">
    <location>
        <begin position="33"/>
        <end position="147"/>
    </location>
</feature>
<dbReference type="Pfam" id="PF08349">
    <property type="entry name" value="DUF1722"/>
    <property type="match status" value="1"/>
</dbReference>
<dbReference type="InterPro" id="IPR013560">
    <property type="entry name" value="DUF1722"/>
</dbReference>
<organism evidence="2 3">
    <name type="scientific">Paenibacillus arenosi</name>
    <dbReference type="NCBI Taxonomy" id="2774142"/>
    <lineage>
        <taxon>Bacteria</taxon>
        <taxon>Bacillati</taxon>
        <taxon>Bacillota</taxon>
        <taxon>Bacilli</taxon>
        <taxon>Bacillales</taxon>
        <taxon>Paenibacillaceae</taxon>
        <taxon>Paenibacillus</taxon>
    </lineage>
</organism>
<comment type="caution">
    <text evidence="2">The sequence shown here is derived from an EMBL/GenBank/DDBJ whole genome shotgun (WGS) entry which is preliminary data.</text>
</comment>
<reference evidence="2 3" key="1">
    <citation type="submission" date="2020-09" db="EMBL/GenBank/DDBJ databases">
        <title>Paenibacillus sp. CAU 1523 isolated from sand of Haeundae Beach.</title>
        <authorList>
            <person name="Kim W."/>
        </authorList>
    </citation>
    <scope>NUCLEOTIDE SEQUENCE [LARGE SCALE GENOMIC DNA]</scope>
    <source>
        <strain evidence="2 3">CAU 1523</strain>
    </source>
</reference>
<dbReference type="Proteomes" id="UP000634529">
    <property type="component" value="Unassembled WGS sequence"/>
</dbReference>
<evidence type="ECO:0000259" key="1">
    <source>
        <dbReference type="Pfam" id="PF08349"/>
    </source>
</evidence>
<dbReference type="EMBL" id="JACYTN010000003">
    <property type="protein sequence ID" value="MBD8498133.1"/>
    <property type="molecule type" value="Genomic_DNA"/>
</dbReference>
<protein>
    <submittedName>
        <fullName evidence="2">DUF1722 domain-containing protein</fullName>
    </submittedName>
</protein>
<name>A0ABR9AVH7_9BACL</name>
<evidence type="ECO:0000313" key="2">
    <source>
        <dbReference type="EMBL" id="MBD8498133.1"/>
    </source>
</evidence>
<evidence type="ECO:0000313" key="3">
    <source>
        <dbReference type="Proteomes" id="UP000634529"/>
    </source>
</evidence>